<dbReference type="Proteomes" id="UP001470230">
    <property type="component" value="Unassembled WGS sequence"/>
</dbReference>
<evidence type="ECO:0000259" key="7">
    <source>
        <dbReference type="Pfam" id="PF00324"/>
    </source>
</evidence>
<keyword evidence="10" id="KW-1185">Reference proteome</keyword>
<feature type="transmembrane region" description="Helical" evidence="6">
    <location>
        <begin position="308"/>
        <end position="331"/>
    </location>
</feature>
<proteinExistence type="predicted"/>
<feature type="region of interest" description="Disordered" evidence="5">
    <location>
        <begin position="1"/>
        <end position="24"/>
    </location>
</feature>
<dbReference type="InterPro" id="IPR004842">
    <property type="entry name" value="SLC12A_fam"/>
</dbReference>
<evidence type="ECO:0000313" key="9">
    <source>
        <dbReference type="EMBL" id="KAK8887131.1"/>
    </source>
</evidence>
<reference evidence="9 10" key="1">
    <citation type="submission" date="2024-04" db="EMBL/GenBank/DDBJ databases">
        <title>Tritrichomonas musculus Genome.</title>
        <authorList>
            <person name="Alves-Ferreira E."/>
            <person name="Grigg M."/>
            <person name="Lorenzi H."/>
            <person name="Galac M."/>
        </authorList>
    </citation>
    <scope>NUCLEOTIDE SEQUENCE [LARGE SCALE GENOMIC DNA]</scope>
    <source>
        <strain evidence="9 10">EAF2021</strain>
    </source>
</reference>
<dbReference type="PANTHER" id="PTHR11827:SF72">
    <property type="entry name" value="GH08340P"/>
    <property type="match status" value="1"/>
</dbReference>
<evidence type="ECO:0000256" key="2">
    <source>
        <dbReference type="ARBA" id="ARBA00022692"/>
    </source>
</evidence>
<dbReference type="InterPro" id="IPR018491">
    <property type="entry name" value="SLC12_C"/>
</dbReference>
<comment type="caution">
    <text evidence="9">The sequence shown here is derived from an EMBL/GenBank/DDBJ whole genome shotgun (WGS) entry which is preliminary data.</text>
</comment>
<feature type="transmembrane region" description="Helical" evidence="6">
    <location>
        <begin position="106"/>
        <end position="132"/>
    </location>
</feature>
<feature type="domain" description="SLC12A transporter C-terminal" evidence="8">
    <location>
        <begin position="665"/>
        <end position="826"/>
    </location>
</feature>
<feature type="transmembrane region" description="Helical" evidence="6">
    <location>
        <begin position="267"/>
        <end position="288"/>
    </location>
</feature>
<feature type="transmembrane region" description="Helical" evidence="6">
    <location>
        <begin position="163"/>
        <end position="190"/>
    </location>
</feature>
<feature type="transmembrane region" description="Helical" evidence="6">
    <location>
        <begin position="459"/>
        <end position="492"/>
    </location>
</feature>
<feature type="transmembrane region" description="Helical" evidence="6">
    <location>
        <begin position="225"/>
        <end position="246"/>
    </location>
</feature>
<comment type="subcellular location">
    <subcellularLocation>
        <location evidence="1">Membrane</location>
        <topology evidence="1">Multi-pass membrane protein</topology>
    </subcellularLocation>
</comment>
<dbReference type="Pfam" id="PF03522">
    <property type="entry name" value="SLC12"/>
    <property type="match status" value="1"/>
</dbReference>
<feature type="domain" description="Amino acid permease/ SLC12A" evidence="7">
    <location>
        <begin position="89"/>
        <end position="533"/>
    </location>
</feature>
<dbReference type="PANTHER" id="PTHR11827">
    <property type="entry name" value="SOLUTE CARRIER FAMILY 12, CATION COTRANSPORTERS"/>
    <property type="match status" value="1"/>
</dbReference>
<evidence type="ECO:0000256" key="6">
    <source>
        <dbReference type="SAM" id="Phobius"/>
    </source>
</evidence>
<evidence type="ECO:0000256" key="1">
    <source>
        <dbReference type="ARBA" id="ARBA00004141"/>
    </source>
</evidence>
<dbReference type="InterPro" id="IPR004841">
    <property type="entry name" value="AA-permease/SLC12A_dom"/>
</dbReference>
<feature type="transmembrane region" description="Helical" evidence="6">
    <location>
        <begin position="202"/>
        <end position="219"/>
    </location>
</feature>
<keyword evidence="4 6" id="KW-0472">Membrane</keyword>
<evidence type="ECO:0008006" key="11">
    <source>
        <dbReference type="Google" id="ProtNLM"/>
    </source>
</evidence>
<dbReference type="EMBL" id="JAPFFF010000006">
    <property type="protein sequence ID" value="KAK8887131.1"/>
    <property type="molecule type" value="Genomic_DNA"/>
</dbReference>
<name>A0ABR2K8C4_9EUKA</name>
<evidence type="ECO:0000256" key="4">
    <source>
        <dbReference type="ARBA" id="ARBA00023136"/>
    </source>
</evidence>
<feature type="transmembrane region" description="Helical" evidence="6">
    <location>
        <begin position="352"/>
        <end position="373"/>
    </location>
</feature>
<dbReference type="Gene3D" id="1.20.1740.10">
    <property type="entry name" value="Amino acid/polyamine transporter I"/>
    <property type="match status" value="1"/>
</dbReference>
<evidence type="ECO:0000256" key="5">
    <source>
        <dbReference type="SAM" id="MobiDB-lite"/>
    </source>
</evidence>
<accession>A0ABR2K8C4</accession>
<keyword evidence="2 6" id="KW-0812">Transmembrane</keyword>
<dbReference type="Pfam" id="PF00324">
    <property type="entry name" value="AA_permease"/>
    <property type="match status" value="1"/>
</dbReference>
<sequence length="829" mass="92526">MIKTNLLESSKHHHPQATIQTSAEKQEYDLNPTFTHYKIPKFRPTVAQLRKSEEQRSTVRHSNNNQFKIEPPEQEGKERIVGTFIGVLSPCFDNILNIVYFVRLPYVIATAGGFATIIGWIVSFLLTLISVFSLSAMATNGEVESGGAYYLVSRTIGPELGGAAGFCLAFASLIGAAQAHLGLMEVIVILYSPKTVFGSKIWDIRIFSALMSIIIGYLANFGFSIRLVCFFIIWLGVIMYFVGLIFPKYTKAKDIIGCSDERFKENWALTGLDISQIFYTFSIIFPGFGGILSGSNSSGQLKRPQVSIPLGSIAALVMGLVIFIATSLSLSGCHPKSQLISNWTIPIQDSSFLTWFTFSAIVATSVAKGITGIGSGPMVLRAMAADGIIHEWFGKFSRTFGTAFAVGFCLYGNFNEVSSLSSMLFLGVFAFLNQGVFLAKYAKVSSFRPHFKFYDPYVALITCILCLISMALINWVATLLTFIATGIFYYYLKQKHIDAPWGSLSHSNAYNTGLIAALRLRNVPPHPKLYRPNIAIFIHSPPSEHLMAITFLDQMLQKKGMSVVVRIFDPSRALSDVVKDRTNCSIKTTRNTFHTFYETVVARNMKEALSKVMLLTGLASMRPNVVFVEFDEQLGSEVSDFVVTVLENNWPLMIIRRPNIIEDFGTIDFWFLNRDGGLALLMASILSHKGRTLRVLTFARLDRGETIEEQGLTCRRLLKRYRVRAEVVVIPFTDAYSPSYNSQMIWEMSLKDGFQEDLSAKELTTYYMKITDAIRENSCHSLITVISLPEKPSNVSGNMYMKWLNLLSSIPPTVLFVHGNGTHALSWQV</sequence>
<evidence type="ECO:0000259" key="8">
    <source>
        <dbReference type="Pfam" id="PF03522"/>
    </source>
</evidence>
<evidence type="ECO:0000256" key="3">
    <source>
        <dbReference type="ARBA" id="ARBA00022989"/>
    </source>
</evidence>
<protein>
    <recommendedName>
        <fullName evidence="11">Amino acid permease family protein</fullName>
    </recommendedName>
</protein>
<organism evidence="9 10">
    <name type="scientific">Tritrichomonas musculus</name>
    <dbReference type="NCBI Taxonomy" id="1915356"/>
    <lineage>
        <taxon>Eukaryota</taxon>
        <taxon>Metamonada</taxon>
        <taxon>Parabasalia</taxon>
        <taxon>Tritrichomonadida</taxon>
        <taxon>Tritrichomonadidae</taxon>
        <taxon>Tritrichomonas</taxon>
    </lineage>
</organism>
<gene>
    <name evidence="9" type="ORF">M9Y10_038169</name>
</gene>
<evidence type="ECO:0000313" key="10">
    <source>
        <dbReference type="Proteomes" id="UP001470230"/>
    </source>
</evidence>
<feature type="transmembrane region" description="Helical" evidence="6">
    <location>
        <begin position="420"/>
        <end position="439"/>
    </location>
</feature>
<keyword evidence="3 6" id="KW-1133">Transmembrane helix</keyword>